<feature type="compositionally biased region" description="Low complexity" evidence="1">
    <location>
        <begin position="44"/>
        <end position="61"/>
    </location>
</feature>
<dbReference type="Proteomes" id="UP000291343">
    <property type="component" value="Unassembled WGS sequence"/>
</dbReference>
<evidence type="ECO:0000313" key="2">
    <source>
        <dbReference type="EMBL" id="RZF36132.1"/>
    </source>
</evidence>
<dbReference type="AlphaFoldDB" id="A0A482WSA3"/>
<gene>
    <name evidence="2" type="ORF">LSTR_LSTR017317</name>
</gene>
<feature type="compositionally biased region" description="Polar residues" evidence="1">
    <location>
        <begin position="21"/>
        <end position="32"/>
    </location>
</feature>
<evidence type="ECO:0000256" key="1">
    <source>
        <dbReference type="SAM" id="MobiDB-lite"/>
    </source>
</evidence>
<name>A0A482WSA3_LAOST</name>
<feature type="region of interest" description="Disordered" evidence="1">
    <location>
        <begin position="1"/>
        <end position="80"/>
    </location>
</feature>
<feature type="non-terminal residue" evidence="2">
    <location>
        <position position="1"/>
    </location>
</feature>
<keyword evidence="3" id="KW-1185">Reference proteome</keyword>
<proteinExistence type="predicted"/>
<evidence type="ECO:0000313" key="3">
    <source>
        <dbReference type="Proteomes" id="UP000291343"/>
    </source>
</evidence>
<dbReference type="InParanoid" id="A0A482WSA3"/>
<dbReference type="EMBL" id="QKKF02026957">
    <property type="protein sequence ID" value="RZF36132.1"/>
    <property type="molecule type" value="Genomic_DNA"/>
</dbReference>
<protein>
    <submittedName>
        <fullName evidence="2">Uncharacterized protein</fullName>
    </submittedName>
</protein>
<sequence length="80" mass="8827">ALAIPPVMTSPTVPQDPEQLDFSTPDLTSPELTPTFPPDLTTNVPDLRLPELVPVLPDLDPGSARPRRHRRPPQRYSPTP</sequence>
<reference evidence="2 3" key="1">
    <citation type="journal article" date="2017" name="Gigascience">
        <title>Genome sequence of the small brown planthopper, Laodelphax striatellus.</title>
        <authorList>
            <person name="Zhu J."/>
            <person name="Jiang F."/>
            <person name="Wang X."/>
            <person name="Yang P."/>
            <person name="Bao Y."/>
            <person name="Zhao W."/>
            <person name="Wang W."/>
            <person name="Lu H."/>
            <person name="Wang Q."/>
            <person name="Cui N."/>
            <person name="Li J."/>
            <person name="Chen X."/>
            <person name="Luo L."/>
            <person name="Yu J."/>
            <person name="Kang L."/>
            <person name="Cui F."/>
        </authorList>
    </citation>
    <scope>NUCLEOTIDE SEQUENCE [LARGE SCALE GENOMIC DNA]</scope>
    <source>
        <strain evidence="2">Lst14</strain>
    </source>
</reference>
<organism evidence="2 3">
    <name type="scientific">Laodelphax striatellus</name>
    <name type="common">Small brown planthopper</name>
    <name type="synonym">Delphax striatella</name>
    <dbReference type="NCBI Taxonomy" id="195883"/>
    <lineage>
        <taxon>Eukaryota</taxon>
        <taxon>Metazoa</taxon>
        <taxon>Ecdysozoa</taxon>
        <taxon>Arthropoda</taxon>
        <taxon>Hexapoda</taxon>
        <taxon>Insecta</taxon>
        <taxon>Pterygota</taxon>
        <taxon>Neoptera</taxon>
        <taxon>Paraneoptera</taxon>
        <taxon>Hemiptera</taxon>
        <taxon>Auchenorrhyncha</taxon>
        <taxon>Fulgoroidea</taxon>
        <taxon>Delphacidae</taxon>
        <taxon>Criomorphinae</taxon>
        <taxon>Laodelphax</taxon>
    </lineage>
</organism>
<accession>A0A482WSA3</accession>
<comment type="caution">
    <text evidence="2">The sequence shown here is derived from an EMBL/GenBank/DDBJ whole genome shotgun (WGS) entry which is preliminary data.</text>
</comment>